<dbReference type="InterPro" id="IPR002048">
    <property type="entry name" value="EF_hand_dom"/>
</dbReference>
<comment type="caution">
    <text evidence="6">The sequence shown here is derived from an EMBL/GenBank/DDBJ whole genome shotgun (WGS) entry which is preliminary data.</text>
</comment>
<organism evidence="6 7">
    <name type="scientific">Phytophthora nicotianae</name>
    <name type="common">Potato buckeye rot agent</name>
    <name type="synonym">Phytophthora parasitica</name>
    <dbReference type="NCBI Taxonomy" id="4792"/>
    <lineage>
        <taxon>Eukaryota</taxon>
        <taxon>Sar</taxon>
        <taxon>Stramenopiles</taxon>
        <taxon>Oomycota</taxon>
        <taxon>Peronosporomycetes</taxon>
        <taxon>Peronosporales</taxon>
        <taxon>Peronosporaceae</taxon>
        <taxon>Phytophthora</taxon>
    </lineage>
</organism>
<dbReference type="Proteomes" id="UP000052943">
    <property type="component" value="Unassembled WGS sequence"/>
</dbReference>
<feature type="domain" description="EF-hand" evidence="5">
    <location>
        <begin position="516"/>
        <end position="551"/>
    </location>
</feature>
<feature type="domain" description="EF-hand" evidence="5">
    <location>
        <begin position="573"/>
        <end position="608"/>
    </location>
</feature>
<reference evidence="6 7" key="1">
    <citation type="submission" date="2015-11" db="EMBL/GenBank/DDBJ databases">
        <title>Genomes and virulence difference between two physiological races of Phytophthora nicotianae.</title>
        <authorList>
            <person name="Liu H."/>
            <person name="Ma X."/>
            <person name="Yu H."/>
            <person name="Fang D."/>
            <person name="Li Y."/>
            <person name="Wang X."/>
            <person name="Wang W."/>
            <person name="Dong Y."/>
            <person name="Xiao B."/>
        </authorList>
    </citation>
    <scope>NUCLEOTIDE SEQUENCE [LARGE SCALE GENOMIC DNA]</scope>
    <source>
        <strain evidence="7">race 0</strain>
    </source>
</reference>
<dbReference type="PROSITE" id="PS50157">
    <property type="entry name" value="ZINC_FINGER_C2H2_2"/>
    <property type="match status" value="1"/>
</dbReference>
<evidence type="ECO:0000256" key="2">
    <source>
        <dbReference type="PROSITE-ProRule" id="PRU00042"/>
    </source>
</evidence>
<keyword evidence="2" id="KW-0479">Metal-binding</keyword>
<keyword evidence="1" id="KW-0106">Calcium</keyword>
<dbReference type="GO" id="GO:0008270">
    <property type="term" value="F:zinc ion binding"/>
    <property type="evidence" value="ECO:0007669"/>
    <property type="project" value="UniProtKB-KW"/>
</dbReference>
<dbReference type="GO" id="GO:0005509">
    <property type="term" value="F:calcium ion binding"/>
    <property type="evidence" value="ECO:0007669"/>
    <property type="project" value="InterPro"/>
</dbReference>
<dbReference type="OrthoDB" id="167809at2759"/>
<dbReference type="AlphaFoldDB" id="A0A0W8DEG8"/>
<feature type="region of interest" description="Disordered" evidence="3">
    <location>
        <begin position="58"/>
        <end position="92"/>
    </location>
</feature>
<dbReference type="Gene3D" id="1.10.238.10">
    <property type="entry name" value="EF-hand"/>
    <property type="match status" value="1"/>
</dbReference>
<feature type="region of interest" description="Disordered" evidence="3">
    <location>
        <begin position="554"/>
        <end position="573"/>
    </location>
</feature>
<dbReference type="Pfam" id="PF13499">
    <property type="entry name" value="EF-hand_7"/>
    <property type="match status" value="1"/>
</dbReference>
<evidence type="ECO:0000313" key="6">
    <source>
        <dbReference type="EMBL" id="KUF94604.1"/>
    </source>
</evidence>
<dbReference type="InterPro" id="IPR018247">
    <property type="entry name" value="EF_Hand_1_Ca_BS"/>
</dbReference>
<evidence type="ECO:0000259" key="5">
    <source>
        <dbReference type="PROSITE" id="PS50222"/>
    </source>
</evidence>
<evidence type="ECO:0000256" key="1">
    <source>
        <dbReference type="ARBA" id="ARBA00022837"/>
    </source>
</evidence>
<name>A0A0W8DEG8_PHYNI</name>
<protein>
    <submittedName>
        <fullName evidence="6">Uncharacterized protein</fullName>
    </submittedName>
</protein>
<evidence type="ECO:0000259" key="4">
    <source>
        <dbReference type="PROSITE" id="PS50157"/>
    </source>
</evidence>
<dbReference type="PROSITE" id="PS50222">
    <property type="entry name" value="EF_HAND_2"/>
    <property type="match status" value="2"/>
</dbReference>
<dbReference type="SMART" id="SM00054">
    <property type="entry name" value="EFh"/>
    <property type="match status" value="2"/>
</dbReference>
<dbReference type="STRING" id="4790.A0A0W8DEG8"/>
<proteinExistence type="predicted"/>
<accession>A0A0W8DEG8</accession>
<dbReference type="InterPro" id="IPR013087">
    <property type="entry name" value="Znf_C2H2_type"/>
</dbReference>
<evidence type="ECO:0000256" key="3">
    <source>
        <dbReference type="SAM" id="MobiDB-lite"/>
    </source>
</evidence>
<dbReference type="CDD" id="cd00051">
    <property type="entry name" value="EFh"/>
    <property type="match status" value="1"/>
</dbReference>
<keyword evidence="2" id="KW-0862">Zinc</keyword>
<dbReference type="SUPFAM" id="SSF47473">
    <property type="entry name" value="EF-hand"/>
    <property type="match status" value="1"/>
</dbReference>
<dbReference type="EMBL" id="LNFO01001145">
    <property type="protein sequence ID" value="KUF94604.1"/>
    <property type="molecule type" value="Genomic_DNA"/>
</dbReference>
<dbReference type="InterPro" id="IPR011992">
    <property type="entry name" value="EF-hand-dom_pair"/>
</dbReference>
<dbReference type="PROSITE" id="PS00018">
    <property type="entry name" value="EF_HAND_1"/>
    <property type="match status" value="1"/>
</dbReference>
<evidence type="ECO:0000313" key="7">
    <source>
        <dbReference type="Proteomes" id="UP000052943"/>
    </source>
</evidence>
<keyword evidence="2" id="KW-0863">Zinc-finger</keyword>
<feature type="domain" description="C2H2-type" evidence="4">
    <location>
        <begin position="683"/>
        <end position="701"/>
    </location>
</feature>
<gene>
    <name evidence="6" type="ORF">AM587_10008466</name>
</gene>
<sequence length="735" mass="83902">MVVAISSNDDNLVSPYVFVRIQAIVTCYCIDLHSSPTDHDKVTIAMPDKLLRLQTVYASPPKPDGLGTTTGSPARTRRPGEHKSVSPTLGPLPGALSSLSPKQWKQWMQDVQELNVSSSVFLATSFLNESLSQAANEELEQFILKPVVVQNAEKVALFLEKRANIATSSATKIKKYPPTINKIQQWRTRITKPRKRKKSVNLRIEPLLSDEMRMKLQAHLEEKIQGNIWENEIRSQLARPLSATTFCSRNEQLRHPLSATQFVSTIHQHLFSQMSKTLAIPAGLEHSISSPAPKFPYSKEAHETANCIRRCRLKACFRVALKARARAVAIAIRALRRRGIPLLIKGFRRRRRAAIRIQRRYRQFLRWRNEFLRPFACKNVAAWVRQGLTLAASRVLIARALTTLYQSRKARHAMAAKRARHLHRWAAKTRVSLFVHQIWTVNWFRSKRSYNVVAMKQELALFEASDSSVQLECTAVFATPLGKDILKKELAVWRVGARTRAARKEPPSTTASNVDPVILRLRQCFQIFDLDGSGTLDLDEFQLMLSYLREKKQKQPGRGNVSGRATAPGPPKLTPAQVRNLFSELDNDGNGGITCNEFESWWTREHERSTVSTSASTNFLSRGLDGLVLQSHGLLFWLLGRKQQLERKFVKKLVARRAMEKAKCEILHREIERERIYGSLSVFRCRSCGRRFGLRRDLDDHAAHECSSTELVVDTFTLKRWIHEEDFRLLEDVEK</sequence>